<comment type="caution">
    <text evidence="2">The sequence shown here is derived from an EMBL/GenBank/DDBJ whole genome shotgun (WGS) entry which is preliminary data.</text>
</comment>
<feature type="transmembrane region" description="Helical" evidence="1">
    <location>
        <begin position="6"/>
        <end position="23"/>
    </location>
</feature>
<keyword evidence="1" id="KW-0472">Membrane</keyword>
<dbReference type="AlphaFoldDB" id="A0A1F7X250"/>
<protein>
    <submittedName>
        <fullName evidence="2">Uncharacterized protein</fullName>
    </submittedName>
</protein>
<name>A0A1F7X250_9BACT</name>
<reference evidence="2 3" key="1">
    <citation type="journal article" date="2016" name="Nat. Commun.">
        <title>Thousands of microbial genomes shed light on interconnected biogeochemical processes in an aquifer system.</title>
        <authorList>
            <person name="Anantharaman K."/>
            <person name="Brown C.T."/>
            <person name="Hug L.A."/>
            <person name="Sharon I."/>
            <person name="Castelle C.J."/>
            <person name="Probst A.J."/>
            <person name="Thomas B.C."/>
            <person name="Singh A."/>
            <person name="Wilkins M.J."/>
            <person name="Karaoz U."/>
            <person name="Brodie E.L."/>
            <person name="Williams K.H."/>
            <person name="Hubbard S.S."/>
            <person name="Banfield J.F."/>
        </authorList>
    </citation>
    <scope>NUCLEOTIDE SEQUENCE [LARGE SCALE GENOMIC DNA]</scope>
</reference>
<organism evidence="2 3">
    <name type="scientific">Candidatus Woesebacteria bacterium RBG_13_36_22</name>
    <dbReference type="NCBI Taxonomy" id="1802478"/>
    <lineage>
        <taxon>Bacteria</taxon>
        <taxon>Candidatus Woeseibacteriota</taxon>
    </lineage>
</organism>
<feature type="transmembrane region" description="Helical" evidence="1">
    <location>
        <begin position="35"/>
        <end position="52"/>
    </location>
</feature>
<dbReference type="Proteomes" id="UP000176939">
    <property type="component" value="Unassembled WGS sequence"/>
</dbReference>
<accession>A0A1F7X250</accession>
<evidence type="ECO:0000256" key="1">
    <source>
        <dbReference type="SAM" id="Phobius"/>
    </source>
</evidence>
<evidence type="ECO:0000313" key="3">
    <source>
        <dbReference type="Proteomes" id="UP000176939"/>
    </source>
</evidence>
<keyword evidence="1" id="KW-1133">Transmembrane helix</keyword>
<gene>
    <name evidence="2" type="ORF">A2Z67_04435</name>
</gene>
<proteinExistence type="predicted"/>
<keyword evidence="1" id="KW-0812">Transmembrane</keyword>
<feature type="transmembrane region" description="Helical" evidence="1">
    <location>
        <begin position="85"/>
        <end position="108"/>
    </location>
</feature>
<sequence length="179" mass="21196">MIYFLAILCTISMISHGLMVYYGLKFYRFIGYIKYWSFAWKFFLVAQVLIFIRRGVGFYTLLTKACEPDYHLHLMVGSSFPYFDLVIYEVLLTIVVSVLLLLFVKFIYKLFKKYLHTNGDAVLMERETVIEHREGTVLKREDVVGKREIEVQEREDKQKQSPYYKSKESAIIKILGKDK</sequence>
<evidence type="ECO:0000313" key="2">
    <source>
        <dbReference type="EMBL" id="OGM09160.1"/>
    </source>
</evidence>
<dbReference type="EMBL" id="MGFQ01000024">
    <property type="protein sequence ID" value="OGM09160.1"/>
    <property type="molecule type" value="Genomic_DNA"/>
</dbReference>